<evidence type="ECO:0000256" key="5">
    <source>
        <dbReference type="ARBA" id="ARBA00022989"/>
    </source>
</evidence>
<dbReference type="EMBL" id="CP031092">
    <property type="protein sequence ID" value="AXF57581.1"/>
    <property type="molecule type" value="Genomic_DNA"/>
</dbReference>
<dbReference type="PANTHER" id="PTHR23513">
    <property type="entry name" value="INTEGRAL MEMBRANE EFFLUX PROTEIN-RELATED"/>
    <property type="match status" value="1"/>
</dbReference>
<feature type="transmembrane region" description="Helical" evidence="7">
    <location>
        <begin position="71"/>
        <end position="90"/>
    </location>
</feature>
<organism evidence="8 9">
    <name type="scientific">Salicibibacter kimchii</name>
    <dbReference type="NCBI Taxonomy" id="2099786"/>
    <lineage>
        <taxon>Bacteria</taxon>
        <taxon>Bacillati</taxon>
        <taxon>Bacillota</taxon>
        <taxon>Bacilli</taxon>
        <taxon>Bacillales</taxon>
        <taxon>Bacillaceae</taxon>
        <taxon>Salicibibacter</taxon>
    </lineage>
</organism>
<accession>A0A345C300</accession>
<evidence type="ECO:0000256" key="4">
    <source>
        <dbReference type="ARBA" id="ARBA00022692"/>
    </source>
</evidence>
<feature type="transmembrane region" description="Helical" evidence="7">
    <location>
        <begin position="165"/>
        <end position="182"/>
    </location>
</feature>
<keyword evidence="2" id="KW-0813">Transport</keyword>
<keyword evidence="9" id="KW-1185">Reference proteome</keyword>
<dbReference type="Gene3D" id="1.20.1250.20">
    <property type="entry name" value="MFS general substrate transporter like domains"/>
    <property type="match status" value="1"/>
</dbReference>
<dbReference type="GO" id="GO:0005886">
    <property type="term" value="C:plasma membrane"/>
    <property type="evidence" value="ECO:0007669"/>
    <property type="project" value="UniProtKB-SubCell"/>
</dbReference>
<dbReference type="SUPFAM" id="SSF103473">
    <property type="entry name" value="MFS general substrate transporter"/>
    <property type="match status" value="1"/>
</dbReference>
<keyword evidence="5 7" id="KW-1133">Transmembrane helix</keyword>
<feature type="transmembrane region" description="Helical" evidence="7">
    <location>
        <begin position="251"/>
        <end position="269"/>
    </location>
</feature>
<protein>
    <submittedName>
        <fullName evidence="8">MFS transporter</fullName>
    </submittedName>
</protein>
<evidence type="ECO:0000256" key="2">
    <source>
        <dbReference type="ARBA" id="ARBA00022448"/>
    </source>
</evidence>
<evidence type="ECO:0000256" key="7">
    <source>
        <dbReference type="SAM" id="Phobius"/>
    </source>
</evidence>
<feature type="transmembrane region" description="Helical" evidence="7">
    <location>
        <begin position="367"/>
        <end position="386"/>
    </location>
</feature>
<name>A0A345C300_9BACI</name>
<dbReference type="AlphaFoldDB" id="A0A345C300"/>
<keyword evidence="6 7" id="KW-0472">Membrane</keyword>
<gene>
    <name evidence="8" type="ORF">DT065_17370</name>
</gene>
<dbReference type="InterPro" id="IPR036259">
    <property type="entry name" value="MFS_trans_sf"/>
</dbReference>
<evidence type="ECO:0000256" key="3">
    <source>
        <dbReference type="ARBA" id="ARBA00022475"/>
    </source>
</evidence>
<evidence type="ECO:0000313" key="9">
    <source>
        <dbReference type="Proteomes" id="UP000252100"/>
    </source>
</evidence>
<dbReference type="KEGG" id="rue:DT065_17370"/>
<dbReference type="Pfam" id="PF05977">
    <property type="entry name" value="MFS_3"/>
    <property type="match status" value="1"/>
</dbReference>
<dbReference type="Proteomes" id="UP000252100">
    <property type="component" value="Chromosome"/>
</dbReference>
<feature type="transmembrane region" description="Helical" evidence="7">
    <location>
        <begin position="38"/>
        <end position="59"/>
    </location>
</feature>
<feature type="transmembrane region" description="Helical" evidence="7">
    <location>
        <begin position="7"/>
        <end position="32"/>
    </location>
</feature>
<feature type="transmembrane region" description="Helical" evidence="7">
    <location>
        <begin position="217"/>
        <end position="239"/>
    </location>
</feature>
<reference evidence="8 9" key="1">
    <citation type="journal article" date="2018" name="J. Microbiol.">
        <title>Salicibibacter kimchii gen. nov., sp. nov., a moderately halophilic and alkalitolerant bacterium in the family Bacillaceae, isolated from kimchi.</title>
        <authorList>
            <person name="Jang J.Y."/>
            <person name="Oh Y.J."/>
            <person name="Lim S.K."/>
            <person name="Park H.K."/>
            <person name="Lee C."/>
            <person name="Kim J.Y."/>
            <person name="Lee M.A."/>
            <person name="Choi H.J."/>
        </authorList>
    </citation>
    <scope>NUCLEOTIDE SEQUENCE [LARGE SCALE GENOMIC DNA]</scope>
    <source>
        <strain evidence="8 9">NKC1-1</strain>
    </source>
</reference>
<keyword evidence="4 7" id="KW-0812">Transmembrane</keyword>
<dbReference type="CDD" id="cd06173">
    <property type="entry name" value="MFS_MefA_like"/>
    <property type="match status" value="1"/>
</dbReference>
<feature type="transmembrane region" description="Helical" evidence="7">
    <location>
        <begin position="142"/>
        <end position="159"/>
    </location>
</feature>
<keyword evidence="3" id="KW-1003">Cell membrane</keyword>
<evidence type="ECO:0000313" key="8">
    <source>
        <dbReference type="EMBL" id="AXF57581.1"/>
    </source>
</evidence>
<evidence type="ECO:0000256" key="6">
    <source>
        <dbReference type="ARBA" id="ARBA00023136"/>
    </source>
</evidence>
<feature type="transmembrane region" description="Helical" evidence="7">
    <location>
        <begin position="281"/>
        <end position="299"/>
    </location>
</feature>
<feature type="transmembrane region" description="Helical" evidence="7">
    <location>
        <begin position="305"/>
        <end position="326"/>
    </location>
</feature>
<evidence type="ECO:0000256" key="1">
    <source>
        <dbReference type="ARBA" id="ARBA00004651"/>
    </source>
</evidence>
<comment type="subcellular location">
    <subcellularLocation>
        <location evidence="1">Cell membrane</location>
        <topology evidence="1">Multi-pass membrane protein</topology>
    </subcellularLocation>
</comment>
<dbReference type="OrthoDB" id="2287060at2"/>
<feature type="transmembrane region" description="Helical" evidence="7">
    <location>
        <begin position="338"/>
        <end position="361"/>
    </location>
</feature>
<sequence>MFARNFNVLLAGMFTKGLGEGVYLIAGMMLVLELTGDPFYSGLALFAISIPTCIGFLIAPISNYFSYKLGLIVCEFLKAFLLLLIPLLFFNDFLHVSVVIMTMFVISLISQFTYPIESTLIPSVAGKEHVVKANSIINMMRESLDIAFFGAAGVLVAYFGSAETLLITMVFHFSTAIVYTFFKLDGIDRQNPIELNTFVQNYLKDFGEGFRYVKDSIIPHIVIAAVAVNFFLGSMMAALPTFALSNGNESFYGYYMVAMTAGLFLGSLSAQKLKRISYGKLNILASLLAGQCWVAAAFFPPIFSIVSFGAGFIAVGVINIMIFSAIQQQVESRMIGRVISVVSSASAISLPIGTLTGGMMASVFGSAFPIILGGVGLSLYGCYWLCHPALRSLPVIDHLKLVKNTEAEKDYA</sequence>
<dbReference type="InterPro" id="IPR010290">
    <property type="entry name" value="TM_effector"/>
</dbReference>
<dbReference type="RefSeq" id="WP_114375536.1">
    <property type="nucleotide sequence ID" value="NZ_CP031092.1"/>
</dbReference>
<feature type="transmembrane region" description="Helical" evidence="7">
    <location>
        <begin position="96"/>
        <end position="114"/>
    </location>
</feature>
<dbReference type="PANTHER" id="PTHR23513:SF6">
    <property type="entry name" value="MAJOR FACILITATOR SUPERFAMILY ASSOCIATED DOMAIN-CONTAINING PROTEIN"/>
    <property type="match status" value="1"/>
</dbReference>
<proteinExistence type="predicted"/>